<reference evidence="6" key="1">
    <citation type="submission" date="2021-01" db="EMBL/GenBank/DDBJ databases">
        <authorList>
            <person name="Corre E."/>
            <person name="Pelletier E."/>
            <person name="Niang G."/>
            <person name="Scheremetjew M."/>
            <person name="Finn R."/>
            <person name="Kale V."/>
            <person name="Holt S."/>
            <person name="Cochrane G."/>
            <person name="Meng A."/>
            <person name="Brown T."/>
            <person name="Cohen L."/>
        </authorList>
    </citation>
    <scope>NUCLEOTIDE SEQUENCE</scope>
    <source>
        <strain evidence="6">CCMP3303</strain>
    </source>
</reference>
<evidence type="ECO:0000256" key="1">
    <source>
        <dbReference type="PROSITE-ProRule" id="PRU00076"/>
    </source>
</evidence>
<feature type="transmembrane region" description="Helical" evidence="3">
    <location>
        <begin position="179"/>
        <end position="202"/>
    </location>
</feature>
<evidence type="ECO:0000256" key="2">
    <source>
        <dbReference type="SAM" id="MobiDB-lite"/>
    </source>
</evidence>
<dbReference type="PROSITE" id="PS50026">
    <property type="entry name" value="EGF_3"/>
    <property type="match status" value="1"/>
</dbReference>
<dbReference type="InterPro" id="IPR000742">
    <property type="entry name" value="EGF"/>
</dbReference>
<dbReference type="Gene3D" id="2.10.25.10">
    <property type="entry name" value="Laminin"/>
    <property type="match status" value="1"/>
</dbReference>
<keyword evidence="1" id="KW-0245">EGF-like domain</keyword>
<feature type="region of interest" description="Disordered" evidence="2">
    <location>
        <begin position="211"/>
        <end position="235"/>
    </location>
</feature>
<evidence type="ECO:0000256" key="4">
    <source>
        <dbReference type="SAM" id="SignalP"/>
    </source>
</evidence>
<keyword evidence="3" id="KW-0472">Membrane</keyword>
<feature type="region of interest" description="Disordered" evidence="2">
    <location>
        <begin position="155"/>
        <end position="175"/>
    </location>
</feature>
<dbReference type="PROSITE" id="PS00022">
    <property type="entry name" value="EGF_1"/>
    <property type="match status" value="1"/>
</dbReference>
<dbReference type="SUPFAM" id="SSF57196">
    <property type="entry name" value="EGF/Laminin"/>
    <property type="match status" value="1"/>
</dbReference>
<evidence type="ECO:0000259" key="5">
    <source>
        <dbReference type="PROSITE" id="PS50026"/>
    </source>
</evidence>
<comment type="caution">
    <text evidence="1">Lacks conserved residue(s) required for the propagation of feature annotation.</text>
</comment>
<keyword evidence="4" id="KW-0732">Signal</keyword>
<feature type="disulfide bond" evidence="1">
    <location>
        <begin position="135"/>
        <end position="144"/>
    </location>
</feature>
<proteinExistence type="predicted"/>
<feature type="domain" description="EGF-like" evidence="5">
    <location>
        <begin position="106"/>
        <end position="145"/>
    </location>
</feature>
<protein>
    <recommendedName>
        <fullName evidence="5">EGF-like domain-containing protein</fullName>
    </recommendedName>
</protein>
<dbReference type="AlphaFoldDB" id="A0A6U0IAA2"/>
<feature type="compositionally biased region" description="Basic and acidic residues" evidence="2">
    <location>
        <begin position="221"/>
        <end position="235"/>
    </location>
</feature>
<keyword evidence="1" id="KW-1015">Disulfide bond</keyword>
<gene>
    <name evidence="6" type="ORF">MPOL1434_LOCUS64</name>
</gene>
<feature type="signal peptide" evidence="4">
    <location>
        <begin position="1"/>
        <end position="27"/>
    </location>
</feature>
<organism evidence="6">
    <name type="scientific">Minutocellus polymorphus</name>
    <dbReference type="NCBI Taxonomy" id="265543"/>
    <lineage>
        <taxon>Eukaryota</taxon>
        <taxon>Sar</taxon>
        <taxon>Stramenopiles</taxon>
        <taxon>Ochrophyta</taxon>
        <taxon>Bacillariophyta</taxon>
        <taxon>Mediophyceae</taxon>
        <taxon>Cymatosirophycidae</taxon>
        <taxon>Cymatosirales</taxon>
        <taxon>Cymatosiraceae</taxon>
        <taxon>Minutocellus</taxon>
    </lineage>
</organism>
<dbReference type="EMBL" id="HBEJ01000124">
    <property type="protein sequence ID" value="CAD8358570.1"/>
    <property type="molecule type" value="Transcribed_RNA"/>
</dbReference>
<accession>A0A6U0IAA2</accession>
<sequence>MTSSKRTLFLAVAAAVALTSLGEGVAASSTSNVASPLAHRGLQNNDVVTVCPDGSRCTRGRRCYKTGREDEKTGLEEYGCGDCVDIDDNNGRCEFAEEVFCVVGDDADTSNWFCVNEGRCINDQVGSIDRARCQCASRYEGPNCQLRKSANSITEEDAATNGEPNEGIRSETGSGGRSLSIGAIVGIAVGGFVALVGLLLLLGRRKGRGEDHNGSVIDSVENSHEFQHSDNHEYA</sequence>
<feature type="chain" id="PRO_5030159882" description="EGF-like domain-containing protein" evidence="4">
    <location>
        <begin position="28"/>
        <end position="235"/>
    </location>
</feature>
<keyword evidence="3" id="KW-0812">Transmembrane</keyword>
<name>A0A6U0IAA2_9STRA</name>
<evidence type="ECO:0000256" key="3">
    <source>
        <dbReference type="SAM" id="Phobius"/>
    </source>
</evidence>
<evidence type="ECO:0000313" key="6">
    <source>
        <dbReference type="EMBL" id="CAD8358570.1"/>
    </source>
</evidence>
<keyword evidence="3" id="KW-1133">Transmembrane helix</keyword>